<dbReference type="Gene3D" id="3.40.50.11820">
    <property type="match status" value="1"/>
</dbReference>
<dbReference type="EMBL" id="CP011102">
    <property type="protein sequence ID" value="AQY52460.1"/>
    <property type="molecule type" value="Genomic_DNA"/>
</dbReference>
<protein>
    <recommendedName>
        <fullName evidence="9">Glycerophosphotransferase</fullName>
    </recommendedName>
</protein>
<dbReference type="PANTHER" id="PTHR37316:SF3">
    <property type="entry name" value="TEICHOIC ACID GLYCEROL-PHOSPHATE TRANSFERASE"/>
    <property type="match status" value="1"/>
</dbReference>
<keyword evidence="6" id="KW-0472">Membrane</keyword>
<keyword evidence="3" id="KW-1003">Cell membrane</keyword>
<dbReference type="AlphaFoldDB" id="A0A1S7FYJ6"/>
<evidence type="ECO:0000313" key="8">
    <source>
        <dbReference type="Proteomes" id="UP000223060"/>
    </source>
</evidence>
<dbReference type="SUPFAM" id="SSF53756">
    <property type="entry name" value="UDP-Glycosyltransferase/glycogen phosphorylase"/>
    <property type="match status" value="1"/>
</dbReference>
<evidence type="ECO:0000256" key="6">
    <source>
        <dbReference type="ARBA" id="ARBA00023136"/>
    </source>
</evidence>
<organism evidence="7 8">
    <name type="scientific">Listeria weihenstephanensis</name>
    <dbReference type="NCBI Taxonomy" id="1006155"/>
    <lineage>
        <taxon>Bacteria</taxon>
        <taxon>Bacillati</taxon>
        <taxon>Bacillota</taxon>
        <taxon>Bacilli</taxon>
        <taxon>Bacillales</taxon>
        <taxon>Listeriaceae</taxon>
        <taxon>Listeria</taxon>
    </lineage>
</organism>
<keyword evidence="8" id="KW-1185">Reference proteome</keyword>
<evidence type="ECO:0008006" key="9">
    <source>
        <dbReference type="Google" id="ProtNLM"/>
    </source>
</evidence>
<evidence type="ECO:0000256" key="2">
    <source>
        <dbReference type="ARBA" id="ARBA00010488"/>
    </source>
</evidence>
<dbReference type="InterPro" id="IPR043149">
    <property type="entry name" value="TagF_N"/>
</dbReference>
<dbReference type="InterPro" id="IPR043148">
    <property type="entry name" value="TagF_C"/>
</dbReference>
<dbReference type="GO" id="GO:0047355">
    <property type="term" value="F:CDP-glycerol glycerophosphotransferase activity"/>
    <property type="evidence" value="ECO:0007669"/>
    <property type="project" value="InterPro"/>
</dbReference>
<evidence type="ECO:0000256" key="4">
    <source>
        <dbReference type="ARBA" id="ARBA00022679"/>
    </source>
</evidence>
<sequence>MCLLKQRWHYGNFAYHYWFLPIQKNKIVVSTHYGRGYGDSPKYIVAELLNQNFDIVWLVAENQESTLPDGVRSVRFGSKQALQELATAKIWLDNCRQKYSPPKRGQQVYIQTWHSPLRLKKIEQDAENQLPVAYLDRAKRDAKKCNYMLAGSDFSRTMYQNSFWFDGEVLPTGTPRCDLLINEDTAVHGRVAQYFETKPTMKFALYAPTFRKDASLSVYLQKFSDVKQALETRFSGEWAILVRLHPNIAKLAGDMSYSEGVINATDYPDMQELLAAADLLITDYSSSMFDMAMAGKKTILYTPDAAEYIANERAMYFDLQDLPFPIATSPETLLTQIHQFDATTYQYKLALFNQQIGSYEKGNAALTVANQIKAFCH</sequence>
<reference evidence="8" key="1">
    <citation type="submission" date="2015-03" db="EMBL/GenBank/DDBJ databases">
        <authorList>
            <person name="Ferrari E."/>
            <person name="Walter M.C."/>
            <person name="Huptas C."/>
            <person name="Scherer S."/>
            <person name="Mueller-Herbst S."/>
        </authorList>
    </citation>
    <scope>NUCLEOTIDE SEQUENCE [LARGE SCALE GENOMIC DNA]</scope>
    <source>
        <strain evidence="8">LWP01</strain>
    </source>
</reference>
<accession>A0A1S7FYJ6</accession>
<proteinExistence type="inferred from homology"/>
<dbReference type="InterPro" id="IPR007554">
    <property type="entry name" value="Glycerophosphate_synth"/>
</dbReference>
<evidence type="ECO:0000313" key="7">
    <source>
        <dbReference type="EMBL" id="AQY52460.1"/>
    </source>
</evidence>
<dbReference type="GO" id="GO:0005886">
    <property type="term" value="C:plasma membrane"/>
    <property type="evidence" value="ECO:0007669"/>
    <property type="project" value="UniProtKB-SubCell"/>
</dbReference>
<dbReference type="Pfam" id="PF04464">
    <property type="entry name" value="Glyphos_transf"/>
    <property type="match status" value="1"/>
</dbReference>
<dbReference type="InterPro" id="IPR051612">
    <property type="entry name" value="Teichoic_Acid_Biosynth"/>
</dbReference>
<evidence type="ECO:0000256" key="3">
    <source>
        <dbReference type="ARBA" id="ARBA00022475"/>
    </source>
</evidence>
<comment type="subcellular location">
    <subcellularLocation>
        <location evidence="1">Cell membrane</location>
        <topology evidence="1">Peripheral membrane protein</topology>
    </subcellularLocation>
</comment>
<dbReference type="Gene3D" id="3.40.50.12580">
    <property type="match status" value="1"/>
</dbReference>
<comment type="similarity">
    <text evidence="2">Belongs to the CDP-glycerol glycerophosphotransferase family.</text>
</comment>
<keyword evidence="4" id="KW-0808">Transferase</keyword>
<keyword evidence="5" id="KW-0777">Teichoic acid biosynthesis</keyword>
<dbReference type="PANTHER" id="PTHR37316">
    <property type="entry name" value="TEICHOIC ACID GLYCEROL-PHOSPHATE PRIMASE"/>
    <property type="match status" value="1"/>
</dbReference>
<name>A0A1S7FYJ6_9LIST</name>
<dbReference type="KEGG" id="lwi:UE46_04650"/>
<evidence type="ECO:0000256" key="1">
    <source>
        <dbReference type="ARBA" id="ARBA00004202"/>
    </source>
</evidence>
<evidence type="ECO:0000256" key="5">
    <source>
        <dbReference type="ARBA" id="ARBA00022944"/>
    </source>
</evidence>
<gene>
    <name evidence="7" type="ORF">UE46_04650</name>
</gene>
<dbReference type="Proteomes" id="UP000223060">
    <property type="component" value="Chromosome"/>
</dbReference>
<dbReference type="GO" id="GO:0019350">
    <property type="term" value="P:teichoic acid biosynthetic process"/>
    <property type="evidence" value="ECO:0007669"/>
    <property type="project" value="UniProtKB-KW"/>
</dbReference>